<dbReference type="Gene3D" id="3.40.50.150">
    <property type="entry name" value="Vaccinia Virus protein VP39"/>
    <property type="match status" value="1"/>
</dbReference>
<accession>A0A0C3CAR3</accession>
<dbReference type="GO" id="GO:0003676">
    <property type="term" value="F:nucleic acid binding"/>
    <property type="evidence" value="ECO:0007669"/>
    <property type="project" value="InterPro"/>
</dbReference>
<dbReference type="InterPro" id="IPR002052">
    <property type="entry name" value="DNA_methylase_N6_adenine_CS"/>
</dbReference>
<feature type="domain" description="Release factor glutamine methyltransferase N-terminal" evidence="2">
    <location>
        <begin position="30"/>
        <end position="79"/>
    </location>
</feature>
<organism evidence="3 4">
    <name type="scientific">Oidiodendron maius (strain Zn)</name>
    <dbReference type="NCBI Taxonomy" id="913774"/>
    <lineage>
        <taxon>Eukaryota</taxon>
        <taxon>Fungi</taxon>
        <taxon>Dikarya</taxon>
        <taxon>Ascomycota</taxon>
        <taxon>Pezizomycotina</taxon>
        <taxon>Leotiomycetes</taxon>
        <taxon>Leotiomycetes incertae sedis</taxon>
        <taxon>Myxotrichaceae</taxon>
        <taxon>Oidiodendron</taxon>
    </lineage>
</organism>
<dbReference type="Gene3D" id="1.10.8.10">
    <property type="entry name" value="DNA helicase RuvA subunit, C-terminal domain"/>
    <property type="match status" value="1"/>
</dbReference>
<keyword evidence="4" id="KW-1185">Reference proteome</keyword>
<evidence type="ECO:0000256" key="1">
    <source>
        <dbReference type="SAM" id="MobiDB-lite"/>
    </source>
</evidence>
<dbReference type="PROSITE" id="PS00092">
    <property type="entry name" value="N6_MTASE"/>
    <property type="match status" value="1"/>
</dbReference>
<dbReference type="InterPro" id="IPR029063">
    <property type="entry name" value="SAM-dependent_MTases_sf"/>
</dbReference>
<dbReference type="GO" id="GO:0005739">
    <property type="term" value="C:mitochondrion"/>
    <property type="evidence" value="ECO:0007669"/>
    <property type="project" value="TreeGrafter"/>
</dbReference>
<dbReference type="Pfam" id="PF17827">
    <property type="entry name" value="PrmC_N"/>
    <property type="match status" value="1"/>
</dbReference>
<dbReference type="HOGENOM" id="CLU_018398_0_0_1"/>
<evidence type="ECO:0000259" key="2">
    <source>
        <dbReference type="Pfam" id="PF17827"/>
    </source>
</evidence>
<dbReference type="EMBL" id="KN832885">
    <property type="protein sequence ID" value="KIM96018.1"/>
    <property type="molecule type" value="Genomic_DNA"/>
</dbReference>
<dbReference type="AlphaFoldDB" id="A0A0C3CAR3"/>
<protein>
    <recommendedName>
        <fullName evidence="2">Release factor glutamine methyltransferase N-terminal domain-containing protein</fullName>
    </recommendedName>
</protein>
<dbReference type="CDD" id="cd02440">
    <property type="entry name" value="AdoMet_MTases"/>
    <property type="match status" value="1"/>
</dbReference>
<dbReference type="InterPro" id="IPR050320">
    <property type="entry name" value="N5-glutamine_MTase"/>
</dbReference>
<dbReference type="InParanoid" id="A0A0C3CAR3"/>
<dbReference type="GO" id="GO:0008168">
    <property type="term" value="F:methyltransferase activity"/>
    <property type="evidence" value="ECO:0007669"/>
    <property type="project" value="InterPro"/>
</dbReference>
<dbReference type="PANTHER" id="PTHR18895:SF74">
    <property type="entry name" value="MTRF1L RELEASE FACTOR GLUTAMINE METHYLTRANSFERASE"/>
    <property type="match status" value="1"/>
</dbReference>
<reference evidence="3 4" key="1">
    <citation type="submission" date="2014-04" db="EMBL/GenBank/DDBJ databases">
        <authorList>
            <consortium name="DOE Joint Genome Institute"/>
            <person name="Kuo A."/>
            <person name="Martino E."/>
            <person name="Perotto S."/>
            <person name="Kohler A."/>
            <person name="Nagy L.G."/>
            <person name="Floudas D."/>
            <person name="Copeland A."/>
            <person name="Barry K.W."/>
            <person name="Cichocki N."/>
            <person name="Veneault-Fourrey C."/>
            <person name="LaButti K."/>
            <person name="Lindquist E.A."/>
            <person name="Lipzen A."/>
            <person name="Lundell T."/>
            <person name="Morin E."/>
            <person name="Murat C."/>
            <person name="Sun H."/>
            <person name="Tunlid A."/>
            <person name="Henrissat B."/>
            <person name="Grigoriev I.V."/>
            <person name="Hibbett D.S."/>
            <person name="Martin F."/>
            <person name="Nordberg H.P."/>
            <person name="Cantor M.N."/>
            <person name="Hua S.X."/>
        </authorList>
    </citation>
    <scope>NUCLEOTIDE SEQUENCE [LARGE SCALE GENOMIC DNA]</scope>
    <source>
        <strain evidence="3 4">Zn</strain>
    </source>
</reference>
<dbReference type="STRING" id="913774.A0A0C3CAR3"/>
<feature type="region of interest" description="Disordered" evidence="1">
    <location>
        <begin position="374"/>
        <end position="397"/>
    </location>
</feature>
<name>A0A0C3CAR3_OIDMZ</name>
<dbReference type="InterPro" id="IPR040758">
    <property type="entry name" value="PrmC_N"/>
</dbReference>
<gene>
    <name evidence="3" type="ORF">OIDMADRAFT_59105</name>
</gene>
<dbReference type="OrthoDB" id="269872at2759"/>
<evidence type="ECO:0000313" key="3">
    <source>
        <dbReference type="EMBL" id="KIM96018.1"/>
    </source>
</evidence>
<dbReference type="SUPFAM" id="SSF53335">
    <property type="entry name" value="S-adenosyl-L-methionine-dependent methyltransferases"/>
    <property type="match status" value="1"/>
</dbReference>
<dbReference type="FunCoup" id="A0A0C3CAR3">
    <property type="interactions" value="85"/>
</dbReference>
<reference evidence="4" key="2">
    <citation type="submission" date="2015-01" db="EMBL/GenBank/DDBJ databases">
        <title>Evolutionary Origins and Diversification of the Mycorrhizal Mutualists.</title>
        <authorList>
            <consortium name="DOE Joint Genome Institute"/>
            <consortium name="Mycorrhizal Genomics Consortium"/>
            <person name="Kohler A."/>
            <person name="Kuo A."/>
            <person name="Nagy L.G."/>
            <person name="Floudas D."/>
            <person name="Copeland A."/>
            <person name="Barry K.W."/>
            <person name="Cichocki N."/>
            <person name="Veneault-Fourrey C."/>
            <person name="LaButti K."/>
            <person name="Lindquist E.A."/>
            <person name="Lipzen A."/>
            <person name="Lundell T."/>
            <person name="Morin E."/>
            <person name="Murat C."/>
            <person name="Riley R."/>
            <person name="Ohm R."/>
            <person name="Sun H."/>
            <person name="Tunlid A."/>
            <person name="Henrissat B."/>
            <person name="Grigoriev I.V."/>
            <person name="Hibbett D.S."/>
            <person name="Martin F."/>
        </authorList>
    </citation>
    <scope>NUCLEOTIDE SEQUENCE [LARGE SCALE GENOMIC DNA]</scope>
    <source>
        <strain evidence="4">Zn</strain>
    </source>
</reference>
<dbReference type="GO" id="GO:0032259">
    <property type="term" value="P:methylation"/>
    <property type="evidence" value="ECO:0007669"/>
    <property type="project" value="InterPro"/>
</dbReference>
<evidence type="ECO:0000313" key="4">
    <source>
        <dbReference type="Proteomes" id="UP000054321"/>
    </source>
</evidence>
<sequence length="397" mass="47034">MPRIPHSLLLRAYNISPLLPIVLRATRTLPSAIRELRWLDEHVKQEDKSSKENTTRQRQKLIQLCKRRERGEPLQYILGSQPFGDLSIKCRPGVLIPRPETEAYTTHLAELLIERRLHRDLDPRKFGFHYVGGERELNRPLKILDLCSGTGCISLLLYSLLQKSFPNIRISGYDISEKARQLSVENLRDAIKTHFHNFPIIEFRKINIFCKNLKDLWMVPRSKSVDIIISNPPYISREEFYKSTARSVRNFEPELALVPIFRGPRHDLAFFRRLLTLHRYFNSRVLIMETSGKRQCLEVAREARTMSGEHNRIEIWRDWPGQEPLPEELESLSEEHPRDRFPVRGSGSYRSVVLIRREEVDRLSLHKYSQLQKKKLKAERDEKKRMQRSFNRKWEKR</sequence>
<proteinExistence type="predicted"/>
<feature type="compositionally biased region" description="Basic residues" evidence="1">
    <location>
        <begin position="385"/>
        <end position="397"/>
    </location>
</feature>
<dbReference type="Proteomes" id="UP000054321">
    <property type="component" value="Unassembled WGS sequence"/>
</dbReference>
<dbReference type="PANTHER" id="PTHR18895">
    <property type="entry name" value="HEMK METHYLTRANSFERASE"/>
    <property type="match status" value="1"/>
</dbReference>